<feature type="chain" id="PRO_5012172053" evidence="1">
    <location>
        <begin position="20"/>
        <end position="530"/>
    </location>
</feature>
<dbReference type="Proteomes" id="UP000198287">
    <property type="component" value="Unassembled WGS sequence"/>
</dbReference>
<evidence type="ECO:0000313" key="3">
    <source>
        <dbReference type="Proteomes" id="UP000198287"/>
    </source>
</evidence>
<gene>
    <name evidence="2" type="ORF">Fcan01_23133</name>
</gene>
<keyword evidence="3" id="KW-1185">Reference proteome</keyword>
<sequence length="530" mass="61825">MIFSALILIYSFCHTCSKAHRTPFLLPDCTTQNFVLRTNKDFFDAASNQSNLRAPGTIFYTCFNRDKIVLETNSKNSYDVHQDGTHLRYKLCWVLIFYFDSLPTIHSASNFGSTLQNIAISMEWYYYRKDDLQYSEKEMLLKFGSKNSKPFDTVEIIDCIVYTITRTINASLYNVTPKLHRIMFKDGGDCDMKSNFTYCPTPHIRFQRRHHLGTQLTDPTIILTGFARYNFLTCFSEEKENGGESKFNPYFYYVGTIFVQYSTIPETLSKSNSFRINNGVWAICSTILVNCYIGLAITSLNSPLGKMIPNDFATIFCAKRIPRDEEKSPGRTLLRSRNHLLHIHHLKQLGTLKPPKYQPYCFSLLSAPTQRDIPVAYFAHFYALNNIFRSFAITGNYNARWVNEILYNMMDTKIRFYPIEFKKYVDNQSHQLPDTDIYSAIEEEIVTCGKSILYADRTELMTQLKYYKKNYHWIKFNQLTKQTSIPGDVFGREFETTRDSPVVKSFVALLESEIYKILNEFWAKNEFQKQ</sequence>
<reference evidence="2 3" key="1">
    <citation type="submission" date="2015-12" db="EMBL/GenBank/DDBJ databases">
        <title>The genome of Folsomia candida.</title>
        <authorList>
            <person name="Faddeeva A."/>
            <person name="Derks M.F."/>
            <person name="Anvar Y."/>
            <person name="Smit S."/>
            <person name="Van Straalen N."/>
            <person name="Roelofs D."/>
        </authorList>
    </citation>
    <scope>NUCLEOTIDE SEQUENCE [LARGE SCALE GENOMIC DNA]</scope>
    <source>
        <strain evidence="2 3">VU population</strain>
        <tissue evidence="2">Whole body</tissue>
    </source>
</reference>
<organism evidence="2 3">
    <name type="scientific">Folsomia candida</name>
    <name type="common">Springtail</name>
    <dbReference type="NCBI Taxonomy" id="158441"/>
    <lineage>
        <taxon>Eukaryota</taxon>
        <taxon>Metazoa</taxon>
        <taxon>Ecdysozoa</taxon>
        <taxon>Arthropoda</taxon>
        <taxon>Hexapoda</taxon>
        <taxon>Collembola</taxon>
        <taxon>Entomobryomorpha</taxon>
        <taxon>Isotomoidea</taxon>
        <taxon>Isotomidae</taxon>
        <taxon>Proisotominae</taxon>
        <taxon>Folsomia</taxon>
    </lineage>
</organism>
<evidence type="ECO:0000313" key="2">
    <source>
        <dbReference type="EMBL" id="OXA42181.1"/>
    </source>
</evidence>
<dbReference type="STRING" id="158441.A0A226DC16"/>
<evidence type="ECO:0000256" key="1">
    <source>
        <dbReference type="SAM" id="SignalP"/>
    </source>
</evidence>
<protein>
    <submittedName>
        <fullName evidence="2">Uncharacterized protein</fullName>
    </submittedName>
</protein>
<keyword evidence="1" id="KW-0732">Signal</keyword>
<feature type="signal peptide" evidence="1">
    <location>
        <begin position="1"/>
        <end position="19"/>
    </location>
</feature>
<comment type="caution">
    <text evidence="2">The sequence shown here is derived from an EMBL/GenBank/DDBJ whole genome shotgun (WGS) entry which is preliminary data.</text>
</comment>
<accession>A0A226DC16</accession>
<dbReference type="AlphaFoldDB" id="A0A226DC16"/>
<dbReference type="OrthoDB" id="8299140at2759"/>
<name>A0A226DC16_FOLCA</name>
<dbReference type="EMBL" id="LNIX01000027">
    <property type="protein sequence ID" value="OXA42181.1"/>
    <property type="molecule type" value="Genomic_DNA"/>
</dbReference>
<proteinExistence type="predicted"/>